<evidence type="ECO:0000313" key="4">
    <source>
        <dbReference type="WBParaSite" id="maker-unitig_24179-snap-gene-0.2-mRNA-1"/>
    </source>
</evidence>
<evidence type="ECO:0000256" key="1">
    <source>
        <dbReference type="SAM" id="MobiDB-lite"/>
    </source>
</evidence>
<dbReference type="GO" id="GO:0005886">
    <property type="term" value="C:plasma membrane"/>
    <property type="evidence" value="ECO:0007669"/>
    <property type="project" value="GOC"/>
</dbReference>
<reference evidence="4" key="1">
    <citation type="submission" date="2016-11" db="UniProtKB">
        <authorList>
            <consortium name="WormBaseParasite"/>
        </authorList>
    </citation>
    <scope>IDENTIFICATION</scope>
</reference>
<dbReference type="GO" id="GO:0034315">
    <property type="term" value="P:regulation of Arp2/3 complex-mediated actin nucleation"/>
    <property type="evidence" value="ECO:0007669"/>
    <property type="project" value="TreeGrafter"/>
</dbReference>
<feature type="compositionally biased region" description="Low complexity" evidence="1">
    <location>
        <begin position="198"/>
        <end position="220"/>
    </location>
</feature>
<dbReference type="InterPro" id="IPR010504">
    <property type="entry name" value="AH_dom"/>
</dbReference>
<dbReference type="GO" id="GO:0097062">
    <property type="term" value="P:dendritic spine maintenance"/>
    <property type="evidence" value="ECO:0007669"/>
    <property type="project" value="TreeGrafter"/>
</dbReference>
<keyword evidence="3" id="KW-1185">Reference proteome</keyword>
<dbReference type="GO" id="GO:0005543">
    <property type="term" value="F:phospholipid binding"/>
    <property type="evidence" value="ECO:0007669"/>
    <property type="project" value="TreeGrafter"/>
</dbReference>
<dbReference type="GO" id="GO:0019904">
    <property type="term" value="F:protein domain specific binding"/>
    <property type="evidence" value="ECO:0007669"/>
    <property type="project" value="InterPro"/>
</dbReference>
<dbReference type="SUPFAM" id="SSF103657">
    <property type="entry name" value="BAR/IMD domain-like"/>
    <property type="match status" value="1"/>
</dbReference>
<dbReference type="WBParaSite" id="maker-unitig_24179-snap-gene-0.2-mRNA-1">
    <property type="protein sequence ID" value="maker-unitig_24179-snap-gene-0.2-mRNA-1"/>
    <property type="gene ID" value="maker-unitig_24179-snap-gene-0.2"/>
</dbReference>
<dbReference type="GO" id="GO:0043113">
    <property type="term" value="P:receptor clustering"/>
    <property type="evidence" value="ECO:0007669"/>
    <property type="project" value="TreeGrafter"/>
</dbReference>
<feature type="compositionally biased region" description="Basic and acidic residues" evidence="1">
    <location>
        <begin position="186"/>
        <end position="196"/>
    </location>
</feature>
<dbReference type="GO" id="GO:0014069">
    <property type="term" value="C:postsynaptic density"/>
    <property type="evidence" value="ECO:0007669"/>
    <property type="project" value="TreeGrafter"/>
</dbReference>
<dbReference type="GO" id="GO:0098842">
    <property type="term" value="C:postsynaptic early endosome"/>
    <property type="evidence" value="ECO:0007669"/>
    <property type="project" value="TreeGrafter"/>
</dbReference>
<evidence type="ECO:0000313" key="3">
    <source>
        <dbReference type="Proteomes" id="UP000095280"/>
    </source>
</evidence>
<protein>
    <submittedName>
        <fullName evidence="4">AH domain-containing protein</fullName>
    </submittedName>
</protein>
<dbReference type="SMART" id="SM01015">
    <property type="entry name" value="Arfaptin"/>
    <property type="match status" value="1"/>
</dbReference>
<dbReference type="GO" id="GO:0043005">
    <property type="term" value="C:neuron projection"/>
    <property type="evidence" value="ECO:0007669"/>
    <property type="project" value="TreeGrafter"/>
</dbReference>
<dbReference type="GO" id="GO:0005080">
    <property type="term" value="F:protein kinase C binding"/>
    <property type="evidence" value="ECO:0007669"/>
    <property type="project" value="TreeGrafter"/>
</dbReference>
<accession>A0A1I8F9C3</accession>
<feature type="region of interest" description="Disordered" evidence="1">
    <location>
        <begin position="48"/>
        <end position="67"/>
    </location>
</feature>
<dbReference type="InterPro" id="IPR027267">
    <property type="entry name" value="AH/BAR_dom_sf"/>
</dbReference>
<dbReference type="Gene3D" id="1.20.1270.60">
    <property type="entry name" value="Arfaptin homology (AH) domain/BAR domain"/>
    <property type="match status" value="1"/>
</dbReference>
<name>A0A1I8F9C3_9PLAT</name>
<dbReference type="GO" id="GO:0032588">
    <property type="term" value="C:trans-Golgi network membrane"/>
    <property type="evidence" value="ECO:0007669"/>
    <property type="project" value="TreeGrafter"/>
</dbReference>
<dbReference type="Pfam" id="PF06456">
    <property type="entry name" value="Arfaptin"/>
    <property type="match status" value="1"/>
</dbReference>
<feature type="compositionally biased region" description="Basic and acidic residues" evidence="1">
    <location>
        <begin position="54"/>
        <end position="64"/>
    </location>
</feature>
<feature type="region of interest" description="Disordered" evidence="1">
    <location>
        <begin position="171"/>
        <end position="220"/>
    </location>
</feature>
<feature type="compositionally biased region" description="Acidic residues" evidence="1">
    <location>
        <begin position="176"/>
        <end position="185"/>
    </location>
</feature>
<dbReference type="InterPro" id="IPR030798">
    <property type="entry name" value="Arfaptin_fam"/>
</dbReference>
<dbReference type="PANTHER" id="PTHR12141:SF1">
    <property type="entry name" value="PRKCA-BINDING PROTEIN"/>
    <property type="match status" value="1"/>
</dbReference>
<sequence>MNRTAGMFFGLMNQTKSLIKAFYRLSQVQRVFGEILSEVGVKEPQPGLGGVHPVWRDSPQDGGRRPSILLSQSEEMDDEEYSFAALQEPLYRVETGIMSTEAGLPRCAMMCLVKIELLDNKHVVQDTVSQLQCLVQAMSKYHNDCCEVMKGCQNLPNRDDLNKNSFQYESTTPLHEDEDDEDDADEPRSGVREFRDSPQAPFAAWDAAAPAAAAAPAPSA</sequence>
<dbReference type="GO" id="GO:0006886">
    <property type="term" value="P:intracellular protein transport"/>
    <property type="evidence" value="ECO:0007669"/>
    <property type="project" value="TreeGrafter"/>
</dbReference>
<dbReference type="AlphaFoldDB" id="A0A1I8F9C3"/>
<dbReference type="GO" id="GO:0002092">
    <property type="term" value="P:positive regulation of receptor internalization"/>
    <property type="evidence" value="ECO:0007669"/>
    <property type="project" value="TreeGrafter"/>
</dbReference>
<feature type="domain" description="AH" evidence="2">
    <location>
        <begin position="1"/>
        <end position="149"/>
    </location>
</feature>
<dbReference type="GO" id="GO:0008021">
    <property type="term" value="C:synaptic vesicle"/>
    <property type="evidence" value="ECO:0007669"/>
    <property type="project" value="TreeGrafter"/>
</dbReference>
<dbReference type="Proteomes" id="UP000095280">
    <property type="component" value="Unplaced"/>
</dbReference>
<dbReference type="PANTHER" id="PTHR12141">
    <property type="entry name" value="ARFAPTIN-RELATED"/>
    <property type="match status" value="1"/>
</dbReference>
<organism evidence="3 4">
    <name type="scientific">Macrostomum lignano</name>
    <dbReference type="NCBI Taxonomy" id="282301"/>
    <lineage>
        <taxon>Eukaryota</taxon>
        <taxon>Metazoa</taxon>
        <taxon>Spiralia</taxon>
        <taxon>Lophotrochozoa</taxon>
        <taxon>Platyhelminthes</taxon>
        <taxon>Rhabditophora</taxon>
        <taxon>Macrostomorpha</taxon>
        <taxon>Macrostomida</taxon>
        <taxon>Macrostomidae</taxon>
        <taxon>Macrostomum</taxon>
    </lineage>
</organism>
<evidence type="ECO:0000259" key="2">
    <source>
        <dbReference type="SMART" id="SM01015"/>
    </source>
</evidence>
<proteinExistence type="predicted"/>